<dbReference type="AlphaFoldDB" id="A0A2P5A336"/>
<dbReference type="RefSeq" id="XP_018663570.1">
    <property type="nucleotide sequence ID" value="XM_018803164.1"/>
</dbReference>
<name>A0A2P5A336_9HYPO</name>
<accession>A0A2P5A336</accession>
<comment type="caution">
    <text evidence="2">The sequence shown here is derived from an EMBL/GenBank/DDBJ whole genome shotgun (WGS) entry which is preliminary data.</text>
</comment>
<sequence length="97" mass="10530">MRLQTYSPLLAAFLNLDADEKTGPGAANGHALPAPSQMLEAWLYGSPEFVHEHTSRKAKAPGYATRPPVSRPQSENESLAFQRPIPNVPVAPFTSEC</sequence>
<dbReference type="EMBL" id="JPDN02000001">
    <property type="protein sequence ID" value="PON30935.1"/>
    <property type="molecule type" value="Genomic_DNA"/>
</dbReference>
<reference evidence="2 3" key="1">
    <citation type="journal article" date="2016" name="Genome Announc.">
        <title>Draft Whole-Genome Sequence of Trichoderma gamsii T6085, a Promising Biocontrol Agent of Fusarium Head Blight on Wheat.</title>
        <authorList>
            <person name="Baroncelli R."/>
            <person name="Zapparata A."/>
            <person name="Piaggeschi G."/>
            <person name="Sarrocco S."/>
            <person name="Vannacci G."/>
        </authorList>
    </citation>
    <scope>NUCLEOTIDE SEQUENCE [LARGE SCALE GENOMIC DNA]</scope>
    <source>
        <strain evidence="2 3">T6085</strain>
    </source>
</reference>
<evidence type="ECO:0000313" key="3">
    <source>
        <dbReference type="Proteomes" id="UP000054821"/>
    </source>
</evidence>
<protein>
    <submittedName>
        <fullName evidence="2">Uncharacterized protein</fullName>
    </submittedName>
</protein>
<gene>
    <name evidence="2" type="ORF">TGAM01_v200355</name>
</gene>
<organism evidence="2 3">
    <name type="scientific">Trichoderma gamsii</name>
    <dbReference type="NCBI Taxonomy" id="398673"/>
    <lineage>
        <taxon>Eukaryota</taxon>
        <taxon>Fungi</taxon>
        <taxon>Dikarya</taxon>
        <taxon>Ascomycota</taxon>
        <taxon>Pezizomycotina</taxon>
        <taxon>Sordariomycetes</taxon>
        <taxon>Hypocreomycetidae</taxon>
        <taxon>Hypocreales</taxon>
        <taxon>Hypocreaceae</taxon>
        <taxon>Trichoderma</taxon>
    </lineage>
</organism>
<evidence type="ECO:0000256" key="1">
    <source>
        <dbReference type="SAM" id="MobiDB-lite"/>
    </source>
</evidence>
<dbReference type="GeneID" id="29983247"/>
<proteinExistence type="predicted"/>
<evidence type="ECO:0000313" key="2">
    <source>
        <dbReference type="EMBL" id="PON30935.1"/>
    </source>
</evidence>
<dbReference type="Proteomes" id="UP000054821">
    <property type="component" value="Unassembled WGS sequence"/>
</dbReference>
<feature type="region of interest" description="Disordered" evidence="1">
    <location>
        <begin position="53"/>
        <end position="97"/>
    </location>
</feature>
<keyword evidence="3" id="KW-1185">Reference proteome</keyword>